<name>A0AAW0UCN1_SCYPA</name>
<evidence type="ECO:0000256" key="2">
    <source>
        <dbReference type="ARBA" id="ARBA00010663"/>
    </source>
</evidence>
<evidence type="ECO:0000313" key="15">
    <source>
        <dbReference type="Proteomes" id="UP001487740"/>
    </source>
</evidence>
<evidence type="ECO:0000256" key="5">
    <source>
        <dbReference type="ARBA" id="ARBA00022989"/>
    </source>
</evidence>
<gene>
    <name evidence="14" type="ORF">O3P69_004899</name>
</gene>
<accession>A0AAW0UCN1</accession>
<feature type="region of interest" description="Disordered" evidence="11">
    <location>
        <begin position="552"/>
        <end position="586"/>
    </location>
</feature>
<evidence type="ECO:0000256" key="6">
    <source>
        <dbReference type="ARBA" id="ARBA00023040"/>
    </source>
</evidence>
<comment type="similarity">
    <text evidence="2">Belongs to the G-protein coupled receptor 1 family.</text>
</comment>
<feature type="transmembrane region" description="Helical" evidence="12">
    <location>
        <begin position="327"/>
        <end position="350"/>
    </location>
</feature>
<dbReference type="GO" id="GO:0005886">
    <property type="term" value="C:plasma membrane"/>
    <property type="evidence" value="ECO:0007669"/>
    <property type="project" value="UniProtKB-SubCell"/>
</dbReference>
<evidence type="ECO:0000256" key="3">
    <source>
        <dbReference type="ARBA" id="ARBA00022475"/>
    </source>
</evidence>
<dbReference type="GO" id="GO:0004930">
    <property type="term" value="F:G protein-coupled receptor activity"/>
    <property type="evidence" value="ECO:0007669"/>
    <property type="project" value="UniProtKB-KW"/>
</dbReference>
<evidence type="ECO:0000256" key="4">
    <source>
        <dbReference type="ARBA" id="ARBA00022692"/>
    </source>
</evidence>
<feature type="transmembrane region" description="Helical" evidence="12">
    <location>
        <begin position="63"/>
        <end position="84"/>
    </location>
</feature>
<keyword evidence="5 12" id="KW-1133">Transmembrane helix</keyword>
<keyword evidence="10" id="KW-0807">Transducer</keyword>
<evidence type="ECO:0000256" key="12">
    <source>
        <dbReference type="SAM" id="Phobius"/>
    </source>
</evidence>
<dbReference type="GO" id="GO:0007189">
    <property type="term" value="P:adenylate cyclase-activating G protein-coupled receptor signaling pathway"/>
    <property type="evidence" value="ECO:0007669"/>
    <property type="project" value="TreeGrafter"/>
</dbReference>
<evidence type="ECO:0000256" key="11">
    <source>
        <dbReference type="SAM" id="MobiDB-lite"/>
    </source>
</evidence>
<dbReference type="PANTHER" id="PTHR11866">
    <property type="entry name" value="G-PROTEIN COUPLED RECEPTOR FAMILY 1 MEMBER"/>
    <property type="match status" value="1"/>
</dbReference>
<feature type="region of interest" description="Disordered" evidence="11">
    <location>
        <begin position="378"/>
        <end position="467"/>
    </location>
</feature>
<feature type="compositionally biased region" description="Low complexity" evidence="11">
    <location>
        <begin position="565"/>
        <end position="579"/>
    </location>
</feature>
<dbReference type="AlphaFoldDB" id="A0AAW0UCN1"/>
<evidence type="ECO:0000313" key="14">
    <source>
        <dbReference type="EMBL" id="KAK8397460.1"/>
    </source>
</evidence>
<keyword evidence="7 12" id="KW-0472">Membrane</keyword>
<feature type="transmembrane region" description="Helical" evidence="12">
    <location>
        <begin position="283"/>
        <end position="307"/>
    </location>
</feature>
<comment type="subcellular location">
    <subcellularLocation>
        <location evidence="1">Cell membrane</location>
        <topology evidence="1">Multi-pass membrane protein</topology>
    </subcellularLocation>
</comment>
<dbReference type="EMBL" id="JARAKH010000014">
    <property type="protein sequence ID" value="KAK8397460.1"/>
    <property type="molecule type" value="Genomic_DNA"/>
</dbReference>
<dbReference type="PRINTS" id="PR01788">
    <property type="entry name" value="PROSTANOIDR"/>
</dbReference>
<dbReference type="GO" id="GO:0007204">
    <property type="term" value="P:positive regulation of cytosolic calcium ion concentration"/>
    <property type="evidence" value="ECO:0007669"/>
    <property type="project" value="TreeGrafter"/>
</dbReference>
<evidence type="ECO:0000256" key="7">
    <source>
        <dbReference type="ARBA" id="ARBA00023136"/>
    </source>
</evidence>
<proteinExistence type="inferred from homology"/>
<keyword evidence="6" id="KW-0297">G-protein coupled receptor</keyword>
<dbReference type="InterPro" id="IPR017452">
    <property type="entry name" value="GPCR_Rhodpsn_7TM"/>
</dbReference>
<evidence type="ECO:0000256" key="9">
    <source>
        <dbReference type="ARBA" id="ARBA00023180"/>
    </source>
</evidence>
<organism evidence="14 15">
    <name type="scientific">Scylla paramamosain</name>
    <name type="common">Mud crab</name>
    <dbReference type="NCBI Taxonomy" id="85552"/>
    <lineage>
        <taxon>Eukaryota</taxon>
        <taxon>Metazoa</taxon>
        <taxon>Ecdysozoa</taxon>
        <taxon>Arthropoda</taxon>
        <taxon>Crustacea</taxon>
        <taxon>Multicrustacea</taxon>
        <taxon>Malacostraca</taxon>
        <taxon>Eumalacostraca</taxon>
        <taxon>Eucarida</taxon>
        <taxon>Decapoda</taxon>
        <taxon>Pleocyemata</taxon>
        <taxon>Brachyura</taxon>
        <taxon>Eubrachyura</taxon>
        <taxon>Portunoidea</taxon>
        <taxon>Portunidae</taxon>
        <taxon>Portuninae</taxon>
        <taxon>Scylla</taxon>
    </lineage>
</organism>
<dbReference type="SUPFAM" id="SSF81321">
    <property type="entry name" value="Family A G protein-coupled receptor-like"/>
    <property type="match status" value="1"/>
</dbReference>
<sequence length="586" mass="63728">MLPATTTTTTTTTAATPSADDLEGLISLMAPPCANETPPLLLPGQVCEGENCTLVTSNPGATVISPVLLCLAGITGKAWALCYLYSGQRRSSSHTVFYLLLCTLIWTDFWGKLVTTPPAIVSYAFGRWMGGRDMCLFHGFVMILVQELTHLTVAGMAVERLLAICHGYLYERLVTHTRCWYLLASIWVFSLLLCLLPLFGLGELYLQYPFTWCYVNIHLCSNSPLRHRIFTTSLGVLNVGCIVTVVACNVCVVGSLLRMRLSRRVPAHLSSGRRPSVQRDQELQMVVLLVVITISFVVSWAPLNIILVGNLMWPPHVTREDHMRDLVAIRLASISQILDPWVYIICRVIFKSKLWRCWRRALVGRRWSRRRSSHSVKIKSIADESHSEPSCGPAPHPASPRSSLPAQEGVGGAPGLGDDTALGNGIPPLGPPWQGTHAHITPAGLNSSPHHPDALQNASTLVSGTGEGAPLARSVSLAIPIPLFICEHYSMAQQGAGHLAPCWPDPAMLSTGQQVLRARSCCLDHHLPLPAMPGVPRSYSWGCRAAGHTKPHHRSCSTQTLPGDAHTTQHAQTPTHTPAGITPPGE</sequence>
<reference evidence="14 15" key="1">
    <citation type="submission" date="2023-03" db="EMBL/GenBank/DDBJ databases">
        <title>High-quality genome of Scylla paramamosain provides insights in environmental adaptation.</title>
        <authorList>
            <person name="Zhang L."/>
        </authorList>
    </citation>
    <scope>NUCLEOTIDE SEQUENCE [LARGE SCALE GENOMIC DNA]</scope>
    <source>
        <strain evidence="14">LZ_2023a</strain>
        <tissue evidence="14">Muscle</tissue>
    </source>
</reference>
<dbReference type="PROSITE" id="PS50262">
    <property type="entry name" value="G_PROTEIN_RECEP_F1_2"/>
    <property type="match status" value="1"/>
</dbReference>
<feature type="transmembrane region" description="Helical" evidence="12">
    <location>
        <begin position="179"/>
        <end position="199"/>
    </location>
</feature>
<dbReference type="InterPro" id="IPR008365">
    <property type="entry name" value="Prostanoid_rcpt"/>
</dbReference>
<dbReference type="PRINTS" id="PR00237">
    <property type="entry name" value="GPCRRHODOPSN"/>
</dbReference>
<comment type="caution">
    <text evidence="14">The sequence shown here is derived from an EMBL/GenBank/DDBJ whole genome shotgun (WGS) entry which is preliminary data.</text>
</comment>
<protein>
    <recommendedName>
        <fullName evidence="13">G-protein coupled receptors family 1 profile domain-containing protein</fullName>
    </recommendedName>
</protein>
<keyword evidence="9" id="KW-0325">Glycoprotein</keyword>
<evidence type="ECO:0000256" key="1">
    <source>
        <dbReference type="ARBA" id="ARBA00004651"/>
    </source>
</evidence>
<feature type="transmembrane region" description="Helical" evidence="12">
    <location>
        <begin position="136"/>
        <end position="158"/>
    </location>
</feature>
<evidence type="ECO:0000259" key="13">
    <source>
        <dbReference type="PROSITE" id="PS50262"/>
    </source>
</evidence>
<dbReference type="PANTHER" id="PTHR11866:SF16">
    <property type="entry name" value="PROSTAGLANDIN E2 RECEPTOR EP4 SUBTYPE-LIKE PROTEIN"/>
    <property type="match status" value="1"/>
</dbReference>
<feature type="domain" description="G-protein coupled receptors family 1 profile" evidence="13">
    <location>
        <begin position="76"/>
        <end position="343"/>
    </location>
</feature>
<dbReference type="Proteomes" id="UP001487740">
    <property type="component" value="Unassembled WGS sequence"/>
</dbReference>
<dbReference type="Gene3D" id="1.20.1070.10">
    <property type="entry name" value="Rhodopsin 7-helix transmembrane proteins"/>
    <property type="match status" value="1"/>
</dbReference>
<dbReference type="Pfam" id="PF00001">
    <property type="entry name" value="7tm_1"/>
    <property type="match status" value="1"/>
</dbReference>
<keyword evidence="3" id="KW-1003">Cell membrane</keyword>
<keyword evidence="15" id="KW-1185">Reference proteome</keyword>
<feature type="transmembrane region" description="Helical" evidence="12">
    <location>
        <begin position="234"/>
        <end position="257"/>
    </location>
</feature>
<keyword evidence="8" id="KW-0675">Receptor</keyword>
<evidence type="ECO:0000256" key="8">
    <source>
        <dbReference type="ARBA" id="ARBA00023170"/>
    </source>
</evidence>
<feature type="transmembrane region" description="Helical" evidence="12">
    <location>
        <begin position="96"/>
        <end position="116"/>
    </location>
</feature>
<dbReference type="InterPro" id="IPR000276">
    <property type="entry name" value="GPCR_Rhodpsn"/>
</dbReference>
<keyword evidence="4 12" id="KW-0812">Transmembrane</keyword>
<evidence type="ECO:0000256" key="10">
    <source>
        <dbReference type="ARBA" id="ARBA00023224"/>
    </source>
</evidence>